<dbReference type="AlphaFoldDB" id="A0ABD1EC24"/>
<accession>A0ABD1EC24</accession>
<proteinExistence type="predicted"/>
<dbReference type="EMBL" id="JBDJPC010000009">
    <property type="protein sequence ID" value="KAL1492149.1"/>
    <property type="molecule type" value="Genomic_DNA"/>
</dbReference>
<gene>
    <name evidence="1" type="ORF">ABEB36_012637</name>
</gene>
<evidence type="ECO:0000313" key="1">
    <source>
        <dbReference type="EMBL" id="KAL1492149.1"/>
    </source>
</evidence>
<reference evidence="1 2" key="1">
    <citation type="submission" date="2024-05" db="EMBL/GenBank/DDBJ databases">
        <title>Genetic variation in Jamaican populations of the coffee berry borer (Hypothenemus hampei).</title>
        <authorList>
            <person name="Errbii M."/>
            <person name="Myrie A."/>
        </authorList>
    </citation>
    <scope>NUCLEOTIDE SEQUENCE [LARGE SCALE GENOMIC DNA]</scope>
    <source>
        <strain evidence="1">JA-Hopewell-2020-01-JO</strain>
        <tissue evidence="1">Whole body</tissue>
    </source>
</reference>
<name>A0ABD1EC24_HYPHA</name>
<protein>
    <submittedName>
        <fullName evidence="1">Uncharacterized protein</fullName>
    </submittedName>
</protein>
<organism evidence="1 2">
    <name type="scientific">Hypothenemus hampei</name>
    <name type="common">Coffee berry borer</name>
    <dbReference type="NCBI Taxonomy" id="57062"/>
    <lineage>
        <taxon>Eukaryota</taxon>
        <taxon>Metazoa</taxon>
        <taxon>Ecdysozoa</taxon>
        <taxon>Arthropoda</taxon>
        <taxon>Hexapoda</taxon>
        <taxon>Insecta</taxon>
        <taxon>Pterygota</taxon>
        <taxon>Neoptera</taxon>
        <taxon>Endopterygota</taxon>
        <taxon>Coleoptera</taxon>
        <taxon>Polyphaga</taxon>
        <taxon>Cucujiformia</taxon>
        <taxon>Curculionidae</taxon>
        <taxon>Scolytinae</taxon>
        <taxon>Hypothenemus</taxon>
    </lineage>
</organism>
<keyword evidence="2" id="KW-1185">Reference proteome</keyword>
<evidence type="ECO:0000313" key="2">
    <source>
        <dbReference type="Proteomes" id="UP001566132"/>
    </source>
</evidence>
<comment type="caution">
    <text evidence="1">The sequence shown here is derived from an EMBL/GenBank/DDBJ whole genome shotgun (WGS) entry which is preliminary data.</text>
</comment>
<dbReference type="Proteomes" id="UP001566132">
    <property type="component" value="Unassembled WGS sequence"/>
</dbReference>
<sequence>MDLYAANNLPIYPKCCHSRKPYLPFQCTSQLSPRDVKEFHTAFYKNKQKKEQGMFILSHCDSKDPKRHRKRKDTNNRLKSCITSYQVKTCDGLMISVCRQTFQDIL</sequence>